<dbReference type="Gene3D" id="3.90.1200.10">
    <property type="match status" value="1"/>
</dbReference>
<sequence length="305" mass="34845">MIYQEHFVQSVHLYLKEEAKPWLEQIPSIIKACEEKWALTVGEAYELSINYVATASTKEGREVVVKICIPGEGFDSEVEALKLFAGRGIVNVIDTDEDMQVILLEKLNPGYTLATSLDDEKACLAAANVMKDLITYAPTESRIPTTKAREENLRNIIEKHAEGLGPLSKQTLDQALQIFTYMNQTTKKHYLLHGDFHPYNILKCEDGWKAIDPKGLIGEVEYDLIQYILNVLPEDGIKEVTQKRVDLFTEKLTLNKERLLLWGYCHTVLATAWTVDEDGSYNKGFYQMIEVWKELYKEEYGEPSL</sequence>
<dbReference type="AlphaFoldDB" id="A0AB39BWJ5"/>
<evidence type="ECO:0000313" key="1">
    <source>
        <dbReference type="EMBL" id="XDI38024.1"/>
    </source>
</evidence>
<dbReference type="RefSeq" id="WP_368505349.1">
    <property type="nucleotide sequence ID" value="NZ_CP162551.1"/>
</dbReference>
<accession>A0AB39BWJ5</accession>
<name>A0AB39BWJ5_9BACI</name>
<dbReference type="SUPFAM" id="SSF56112">
    <property type="entry name" value="Protein kinase-like (PK-like)"/>
    <property type="match status" value="1"/>
</dbReference>
<reference evidence="1" key="1">
    <citation type="submission" date="2024-07" db="EMBL/GenBank/DDBJ databases">
        <title>Identification and characteristics of an arsenic-resistant bacterial isolate, which belongs to a novel species.</title>
        <authorList>
            <person name="Juszczyk A."/>
            <person name="Kowalczyk A."/>
            <person name="Was K."/>
            <person name="Kosowicz W."/>
            <person name="Budzyn A."/>
            <person name="Latowski D."/>
        </authorList>
    </citation>
    <scope>NUCLEOTIDE SEQUENCE</scope>
    <source>
        <strain evidence="1">As8PL</strain>
    </source>
</reference>
<proteinExistence type="predicted"/>
<dbReference type="EMBL" id="CP162551">
    <property type="protein sequence ID" value="XDI38024.1"/>
    <property type="molecule type" value="Genomic_DNA"/>
</dbReference>
<organism evidence="1">
    <name type="scientific">Alkalihalophilus sp. As8PL</name>
    <dbReference type="NCBI Taxonomy" id="3237103"/>
    <lineage>
        <taxon>Bacteria</taxon>
        <taxon>Bacillati</taxon>
        <taxon>Bacillota</taxon>
        <taxon>Bacilli</taxon>
        <taxon>Bacillales</taxon>
        <taxon>Bacillaceae</taxon>
        <taxon>Alkalihalophilus</taxon>
    </lineage>
</organism>
<dbReference type="Pfam" id="PF04655">
    <property type="entry name" value="APH_6_hur"/>
    <property type="match status" value="1"/>
</dbReference>
<gene>
    <name evidence="1" type="ORF">AB3N04_06810</name>
</gene>
<dbReference type="GO" id="GO:0019748">
    <property type="term" value="P:secondary metabolic process"/>
    <property type="evidence" value="ECO:0007669"/>
    <property type="project" value="InterPro"/>
</dbReference>
<protein>
    <submittedName>
        <fullName evidence="1">Aminoglycoside phosphotransferase family protein</fullName>
    </submittedName>
</protein>
<dbReference type="InterPro" id="IPR006748">
    <property type="entry name" value="NH2Glyco/OHUrea_AB-resist_kin"/>
</dbReference>
<dbReference type="GO" id="GO:0016773">
    <property type="term" value="F:phosphotransferase activity, alcohol group as acceptor"/>
    <property type="evidence" value="ECO:0007669"/>
    <property type="project" value="InterPro"/>
</dbReference>
<dbReference type="InterPro" id="IPR011009">
    <property type="entry name" value="Kinase-like_dom_sf"/>
</dbReference>